<dbReference type="AlphaFoldDB" id="A0A3M7PMT1"/>
<gene>
    <name evidence="1" type="ORF">BpHYR1_011049</name>
</gene>
<reference evidence="1 2" key="1">
    <citation type="journal article" date="2018" name="Sci. Rep.">
        <title>Genomic signatures of local adaptation to the degree of environmental predictability in rotifers.</title>
        <authorList>
            <person name="Franch-Gras L."/>
            <person name="Hahn C."/>
            <person name="Garcia-Roger E.M."/>
            <person name="Carmona M.J."/>
            <person name="Serra M."/>
            <person name="Gomez A."/>
        </authorList>
    </citation>
    <scope>NUCLEOTIDE SEQUENCE [LARGE SCALE GENOMIC DNA]</scope>
    <source>
        <strain evidence="1">HYR1</strain>
    </source>
</reference>
<accession>A0A3M7PMT1</accession>
<comment type="caution">
    <text evidence="1">The sequence shown here is derived from an EMBL/GenBank/DDBJ whole genome shotgun (WGS) entry which is preliminary data.</text>
</comment>
<protein>
    <submittedName>
        <fullName evidence="1">Uncharacterized protein</fullName>
    </submittedName>
</protein>
<proteinExistence type="predicted"/>
<sequence>MKSNRIVITAKLAANQGAIESSKISRFHCLLYAIRSIPLIEFVAKLAEQRPRKRKVKKHTEKPSD</sequence>
<evidence type="ECO:0000313" key="2">
    <source>
        <dbReference type="Proteomes" id="UP000276133"/>
    </source>
</evidence>
<dbReference type="EMBL" id="REGN01009768">
    <property type="protein sequence ID" value="RNA00417.1"/>
    <property type="molecule type" value="Genomic_DNA"/>
</dbReference>
<dbReference type="Proteomes" id="UP000276133">
    <property type="component" value="Unassembled WGS sequence"/>
</dbReference>
<organism evidence="1 2">
    <name type="scientific">Brachionus plicatilis</name>
    <name type="common">Marine rotifer</name>
    <name type="synonym">Brachionus muelleri</name>
    <dbReference type="NCBI Taxonomy" id="10195"/>
    <lineage>
        <taxon>Eukaryota</taxon>
        <taxon>Metazoa</taxon>
        <taxon>Spiralia</taxon>
        <taxon>Gnathifera</taxon>
        <taxon>Rotifera</taxon>
        <taxon>Eurotatoria</taxon>
        <taxon>Monogononta</taxon>
        <taxon>Pseudotrocha</taxon>
        <taxon>Ploima</taxon>
        <taxon>Brachionidae</taxon>
        <taxon>Brachionus</taxon>
    </lineage>
</organism>
<keyword evidence="2" id="KW-1185">Reference proteome</keyword>
<evidence type="ECO:0000313" key="1">
    <source>
        <dbReference type="EMBL" id="RNA00417.1"/>
    </source>
</evidence>
<name>A0A3M7PMT1_BRAPC</name>